<name>A0A7S2P1T7_9STRA</name>
<dbReference type="EMBL" id="HBGZ01001603">
    <property type="protein sequence ID" value="CAD9572830.1"/>
    <property type="molecule type" value="Transcribed_RNA"/>
</dbReference>
<organism evidence="1">
    <name type="scientific">Skeletonema marinoi</name>
    <dbReference type="NCBI Taxonomy" id="267567"/>
    <lineage>
        <taxon>Eukaryota</taxon>
        <taxon>Sar</taxon>
        <taxon>Stramenopiles</taxon>
        <taxon>Ochrophyta</taxon>
        <taxon>Bacillariophyta</taxon>
        <taxon>Coscinodiscophyceae</taxon>
        <taxon>Thalassiosirophycidae</taxon>
        <taxon>Thalassiosirales</taxon>
        <taxon>Skeletonemataceae</taxon>
        <taxon>Skeletonema</taxon>
        <taxon>Skeletonema marinoi-dohrnii complex</taxon>
    </lineage>
</organism>
<evidence type="ECO:0000313" key="1">
    <source>
        <dbReference type="EMBL" id="CAD9572830.1"/>
    </source>
</evidence>
<dbReference type="AlphaFoldDB" id="A0A7S2P1T7"/>
<accession>A0A7S2P1T7</accession>
<protein>
    <submittedName>
        <fullName evidence="1">Uncharacterized protein</fullName>
    </submittedName>
</protein>
<proteinExistence type="predicted"/>
<sequence length="148" mass="16980">MAVDLMADFPLQRNHQVVQFAERAQLHIVERHEDDEDKNKLWYTKSDYNSMRRKRKQNVLQARANDASSEEEDSGFWIGIAHLLTSACMLEVKTCRFRCVRAVLVEQARQSPSASVGWENIALASLAETRKAVLRARKLGKLHQESIS</sequence>
<reference evidence="1" key="1">
    <citation type="submission" date="2021-01" db="EMBL/GenBank/DDBJ databases">
        <authorList>
            <person name="Corre E."/>
            <person name="Pelletier E."/>
            <person name="Niang G."/>
            <person name="Scheremetjew M."/>
            <person name="Finn R."/>
            <person name="Kale V."/>
            <person name="Holt S."/>
            <person name="Cochrane G."/>
            <person name="Meng A."/>
            <person name="Brown T."/>
            <person name="Cohen L."/>
        </authorList>
    </citation>
    <scope>NUCLEOTIDE SEQUENCE</scope>
    <source>
        <strain evidence="1">SM1012Den-03</strain>
    </source>
</reference>
<gene>
    <name evidence="1" type="ORF">SMAR0320_LOCUS1148</name>
</gene>